<dbReference type="InterPro" id="IPR001915">
    <property type="entry name" value="Peptidase_M48"/>
</dbReference>
<evidence type="ECO:0000313" key="10">
    <source>
        <dbReference type="Proteomes" id="UP001626593"/>
    </source>
</evidence>
<comment type="similarity">
    <text evidence="6">Belongs to the peptidase M48 family.</text>
</comment>
<evidence type="ECO:0000256" key="6">
    <source>
        <dbReference type="RuleBase" id="RU003983"/>
    </source>
</evidence>
<dbReference type="InterPro" id="IPR051156">
    <property type="entry name" value="Mito/Outer_Membr_Metalloprot"/>
</dbReference>
<sequence>MRLEGHFFDGHSSRSHPASVAVANGLLRVEGAAGETLHPACELDGVEFSSRVGNTPRFLRFPGGASFETADNDAVDRLLARRAPASGLAHRLESKLRYALVGLAFTVVFVWACMQWGVPALARVAAQALPVELNAHAENVVLELLDRQLLKPSRLPAQEQTRLLAAFAPLVGEGQPVRVAFRDAARTIGPNALALPAGTIIFTDQFIQRAQHDEELIGVLAHEIGHVAHRHAMRASLQASFLGLLSTLVVGDISSVSSVVTALPLMLTQMGYSRDFEREADRHAVDTLRRHGINPQRLVDILQRVDPDADEKRGYLSTHPPTPERVRLILSAAGE</sequence>
<keyword evidence="2" id="KW-0479">Metal-binding</keyword>
<dbReference type="Proteomes" id="UP001626593">
    <property type="component" value="Chromosome"/>
</dbReference>
<dbReference type="Pfam" id="PF23368">
    <property type="entry name" value="DUF7092"/>
    <property type="match status" value="1"/>
</dbReference>
<dbReference type="Pfam" id="PF01435">
    <property type="entry name" value="Peptidase_M48"/>
    <property type="match status" value="1"/>
</dbReference>
<comment type="cofactor">
    <cofactor evidence="6">
        <name>Zn(2+)</name>
        <dbReference type="ChEBI" id="CHEBI:29105"/>
    </cofactor>
    <text evidence="6">Binds 1 zinc ion per subunit.</text>
</comment>
<keyword evidence="3 6" id="KW-0378">Hydrolase</keyword>
<dbReference type="CDD" id="cd07332">
    <property type="entry name" value="M48C_Oma1_like"/>
    <property type="match status" value="1"/>
</dbReference>
<feature type="domain" description="DUF7092" evidence="8">
    <location>
        <begin position="3"/>
        <end position="81"/>
    </location>
</feature>
<reference evidence="9 10" key="1">
    <citation type="submission" date="2023-12" db="EMBL/GenBank/DDBJ databases">
        <title>A. evansii MAY27, complete genome.</title>
        <authorList>
            <person name="Wang Y."/>
        </authorList>
    </citation>
    <scope>NUCLEOTIDE SEQUENCE [LARGE SCALE GENOMIC DNA]</scope>
    <source>
        <strain evidence="9 10">MAY27</strain>
    </source>
</reference>
<feature type="domain" description="Peptidase M48" evidence="7">
    <location>
        <begin position="189"/>
        <end position="329"/>
    </location>
</feature>
<evidence type="ECO:0000313" key="9">
    <source>
        <dbReference type="EMBL" id="WRL47038.1"/>
    </source>
</evidence>
<gene>
    <name evidence="9" type="ORF">U5817_02995</name>
</gene>
<evidence type="ECO:0000256" key="1">
    <source>
        <dbReference type="ARBA" id="ARBA00022670"/>
    </source>
</evidence>
<evidence type="ECO:0000259" key="8">
    <source>
        <dbReference type="Pfam" id="PF23368"/>
    </source>
</evidence>
<keyword evidence="4 6" id="KW-0862">Zinc</keyword>
<dbReference type="EMBL" id="CP141259">
    <property type="protein sequence ID" value="WRL47038.1"/>
    <property type="molecule type" value="Genomic_DNA"/>
</dbReference>
<evidence type="ECO:0000256" key="2">
    <source>
        <dbReference type="ARBA" id="ARBA00022723"/>
    </source>
</evidence>
<dbReference type="InterPro" id="IPR055518">
    <property type="entry name" value="DUF7092"/>
</dbReference>
<dbReference type="PANTHER" id="PTHR22726">
    <property type="entry name" value="METALLOENDOPEPTIDASE OMA1"/>
    <property type="match status" value="1"/>
</dbReference>
<organism evidence="9 10">
    <name type="scientific">Aromatoleum evansii</name>
    <name type="common">Azoarcus evansii</name>
    <dbReference type="NCBI Taxonomy" id="59406"/>
    <lineage>
        <taxon>Bacteria</taxon>
        <taxon>Pseudomonadati</taxon>
        <taxon>Pseudomonadota</taxon>
        <taxon>Betaproteobacteria</taxon>
        <taxon>Rhodocyclales</taxon>
        <taxon>Rhodocyclaceae</taxon>
        <taxon>Aromatoleum</taxon>
    </lineage>
</organism>
<dbReference type="RefSeq" id="WP_407279674.1">
    <property type="nucleotide sequence ID" value="NZ_CP141259.1"/>
</dbReference>
<dbReference type="Gene3D" id="3.30.2010.10">
    <property type="entry name" value="Metalloproteases ('zincins'), catalytic domain"/>
    <property type="match status" value="1"/>
</dbReference>
<accession>A0ABZ1ASG1</accession>
<keyword evidence="10" id="KW-1185">Reference proteome</keyword>
<evidence type="ECO:0000256" key="4">
    <source>
        <dbReference type="ARBA" id="ARBA00022833"/>
    </source>
</evidence>
<dbReference type="PANTHER" id="PTHR22726:SF1">
    <property type="entry name" value="METALLOENDOPEPTIDASE OMA1, MITOCHONDRIAL"/>
    <property type="match status" value="1"/>
</dbReference>
<keyword evidence="5 6" id="KW-0482">Metalloprotease</keyword>
<name>A0ABZ1ASG1_AROEV</name>
<evidence type="ECO:0000256" key="5">
    <source>
        <dbReference type="ARBA" id="ARBA00023049"/>
    </source>
</evidence>
<evidence type="ECO:0000256" key="3">
    <source>
        <dbReference type="ARBA" id="ARBA00022801"/>
    </source>
</evidence>
<evidence type="ECO:0000259" key="7">
    <source>
        <dbReference type="Pfam" id="PF01435"/>
    </source>
</evidence>
<protein>
    <submittedName>
        <fullName evidence="9">M48 family metallopeptidase</fullName>
    </submittedName>
</protein>
<proteinExistence type="inferred from homology"/>
<keyword evidence="1 6" id="KW-0645">Protease</keyword>